<comment type="subcellular location">
    <subcellularLocation>
        <location evidence="2">Cell membrane</location>
        <topology evidence="2">Single-pass type II membrane protein</topology>
    </subcellularLocation>
</comment>
<dbReference type="VEuPathDB" id="VectorBase:SCAU015750"/>
<dbReference type="GO" id="GO:0004222">
    <property type="term" value="F:metalloendopeptidase activity"/>
    <property type="evidence" value="ECO:0007669"/>
    <property type="project" value="InterPro"/>
</dbReference>
<evidence type="ECO:0000256" key="2">
    <source>
        <dbReference type="ARBA" id="ARBA00004401"/>
    </source>
</evidence>
<name>A0A1I8QBY5_STOCA</name>
<feature type="domain" description="Peptidase M13 N-terminal" evidence="11">
    <location>
        <begin position="47"/>
        <end position="401"/>
    </location>
</feature>
<keyword evidence="4" id="KW-0645">Protease</keyword>
<feature type="domain" description="Peptidase M13 C-terminal" evidence="10">
    <location>
        <begin position="472"/>
        <end position="669"/>
    </location>
</feature>
<dbReference type="GO" id="GO:0046872">
    <property type="term" value="F:metal ion binding"/>
    <property type="evidence" value="ECO:0007669"/>
    <property type="project" value="UniProtKB-KW"/>
</dbReference>
<keyword evidence="9" id="KW-0732">Signal</keyword>
<dbReference type="CDD" id="cd08662">
    <property type="entry name" value="M13"/>
    <property type="match status" value="1"/>
</dbReference>
<comment type="cofactor">
    <cofactor evidence="1">
        <name>Zn(2+)</name>
        <dbReference type="ChEBI" id="CHEBI:29105"/>
    </cofactor>
</comment>
<organism evidence="12 13">
    <name type="scientific">Stomoxys calcitrans</name>
    <name type="common">Stable fly</name>
    <name type="synonym">Conops calcitrans</name>
    <dbReference type="NCBI Taxonomy" id="35570"/>
    <lineage>
        <taxon>Eukaryota</taxon>
        <taxon>Metazoa</taxon>
        <taxon>Ecdysozoa</taxon>
        <taxon>Arthropoda</taxon>
        <taxon>Hexapoda</taxon>
        <taxon>Insecta</taxon>
        <taxon>Pterygota</taxon>
        <taxon>Neoptera</taxon>
        <taxon>Endopterygota</taxon>
        <taxon>Diptera</taxon>
        <taxon>Brachycera</taxon>
        <taxon>Muscomorpha</taxon>
        <taxon>Muscoidea</taxon>
        <taxon>Muscidae</taxon>
        <taxon>Stomoxys</taxon>
    </lineage>
</organism>
<keyword evidence="8" id="KW-0482">Metalloprotease</keyword>
<evidence type="ECO:0000256" key="1">
    <source>
        <dbReference type="ARBA" id="ARBA00001947"/>
    </source>
</evidence>
<evidence type="ECO:0000259" key="10">
    <source>
        <dbReference type="Pfam" id="PF01431"/>
    </source>
</evidence>
<evidence type="ECO:0000256" key="9">
    <source>
        <dbReference type="SAM" id="SignalP"/>
    </source>
</evidence>
<evidence type="ECO:0000259" key="11">
    <source>
        <dbReference type="Pfam" id="PF05649"/>
    </source>
</evidence>
<dbReference type="PROSITE" id="PS51885">
    <property type="entry name" value="NEPRILYSIN"/>
    <property type="match status" value="1"/>
</dbReference>
<dbReference type="OrthoDB" id="6475849at2759"/>
<keyword evidence="13" id="KW-1185">Reference proteome</keyword>
<dbReference type="PANTHER" id="PTHR11733">
    <property type="entry name" value="ZINC METALLOPROTEASE FAMILY M13 NEPRILYSIN-RELATED"/>
    <property type="match status" value="1"/>
</dbReference>
<dbReference type="SUPFAM" id="SSF55486">
    <property type="entry name" value="Metalloproteases ('zincins'), catalytic domain"/>
    <property type="match status" value="1"/>
</dbReference>
<accession>A0A1I8QBY5</accession>
<dbReference type="GO" id="GO:0016485">
    <property type="term" value="P:protein processing"/>
    <property type="evidence" value="ECO:0007669"/>
    <property type="project" value="TreeGrafter"/>
</dbReference>
<evidence type="ECO:0000256" key="3">
    <source>
        <dbReference type="ARBA" id="ARBA00007357"/>
    </source>
</evidence>
<dbReference type="Gene3D" id="1.10.1380.10">
    <property type="entry name" value="Neutral endopeptidase , domain2"/>
    <property type="match status" value="2"/>
</dbReference>
<dbReference type="Gene3D" id="3.40.390.10">
    <property type="entry name" value="Collagenase (Catalytic Domain)"/>
    <property type="match status" value="2"/>
</dbReference>
<dbReference type="Proteomes" id="UP000095300">
    <property type="component" value="Unassembled WGS sequence"/>
</dbReference>
<evidence type="ECO:0000256" key="4">
    <source>
        <dbReference type="ARBA" id="ARBA00022670"/>
    </source>
</evidence>
<dbReference type="AlphaFoldDB" id="A0A1I8QBY5"/>
<feature type="signal peptide" evidence="9">
    <location>
        <begin position="1"/>
        <end position="20"/>
    </location>
</feature>
<evidence type="ECO:0000256" key="6">
    <source>
        <dbReference type="ARBA" id="ARBA00022801"/>
    </source>
</evidence>
<dbReference type="InterPro" id="IPR018497">
    <property type="entry name" value="Peptidase_M13_C"/>
</dbReference>
<gene>
    <name evidence="12" type="primary">106084049</name>
</gene>
<dbReference type="InterPro" id="IPR000718">
    <property type="entry name" value="Peptidase_M13"/>
</dbReference>
<sequence>MLKIAYLVFTSFGILQSSSTTVSSNEDDFQHNYVNKMLSYMNQSVQPCEDFYEYACGNWKNIFKHQQTHYKVPYFPEVNYNIQNVVEAVLEKSHINDSAPEYEEEFQKAKKFYSNCMQTELYPMRKSLAYLDIIKQIGGFPAIEDKWNASQFDWLNMTYQMTQHGVEVLTMEESIITLYPFNVYLTVPDFGFDITLYYDTIMNISSNAYKINSKRMHDILKLYEVPAEKRQTIVDDIFEFLKETLNVTKKFDQKHLKWQCHLIEDDLEYSAVYAVKKQFAPYYRDPCIYFYHRFNKIIEKRQAAVANYLALKFLYHMDAQLKDADSQKDFCIQHVLQTMIYFFDHLYMKIFFSTDIKNDVHNMIQEMRKSLHTLLLQADWMDATTLKSALQKASLLGEQLGRYEDPALIKRLLDELKNLEFIEGNFHQNMLNMKKFQYTMAHYSTLHFEELDEETQNLAWLVGIKTEVSTVENNIYITAGVLQPPLYHNSWPDYIKYGALGSILGHEFTHGFTGGGFRLGSMGEFNMWLSSASNISYRNRTQCFVKHYEKYVVPEIHRRVNGTLTLDENIADIEGLRMAYMAYRQQNQSSDTKSGLPASSLEFSSEQLFFLAASQNFCKSFNEADYWEFVTDLNVVNKYRVLGMLSNNEDFARAYNCPLGSKMNPTKEKCRIF</sequence>
<evidence type="ECO:0000256" key="5">
    <source>
        <dbReference type="ARBA" id="ARBA00022723"/>
    </source>
</evidence>
<dbReference type="InterPro" id="IPR042089">
    <property type="entry name" value="Peptidase_M13_dom_2"/>
</dbReference>
<dbReference type="GO" id="GO:0005886">
    <property type="term" value="C:plasma membrane"/>
    <property type="evidence" value="ECO:0007669"/>
    <property type="project" value="UniProtKB-SubCell"/>
</dbReference>
<evidence type="ECO:0000313" key="13">
    <source>
        <dbReference type="Proteomes" id="UP000095300"/>
    </source>
</evidence>
<evidence type="ECO:0000313" key="12">
    <source>
        <dbReference type="EnsemblMetazoa" id="SCAU015750-PA"/>
    </source>
</evidence>
<evidence type="ECO:0000256" key="7">
    <source>
        <dbReference type="ARBA" id="ARBA00022833"/>
    </source>
</evidence>
<keyword evidence="7" id="KW-0862">Zinc</keyword>
<reference evidence="12" key="1">
    <citation type="submission" date="2020-05" db="UniProtKB">
        <authorList>
            <consortium name="EnsemblMetazoa"/>
        </authorList>
    </citation>
    <scope>IDENTIFICATION</scope>
    <source>
        <strain evidence="12">USDA</strain>
    </source>
</reference>
<dbReference type="InterPro" id="IPR024079">
    <property type="entry name" value="MetalloPept_cat_dom_sf"/>
</dbReference>
<dbReference type="Pfam" id="PF05649">
    <property type="entry name" value="Peptidase_M13_N"/>
    <property type="match status" value="1"/>
</dbReference>
<keyword evidence="6" id="KW-0378">Hydrolase</keyword>
<dbReference type="InterPro" id="IPR008753">
    <property type="entry name" value="Peptidase_M13_N"/>
</dbReference>
<protein>
    <recommendedName>
        <fullName evidence="14">Peptidase M13 C-terminal domain-containing protein</fullName>
    </recommendedName>
</protein>
<evidence type="ECO:0008006" key="14">
    <source>
        <dbReference type="Google" id="ProtNLM"/>
    </source>
</evidence>
<comment type="similarity">
    <text evidence="3">Belongs to the peptidase M13 family.</text>
</comment>
<dbReference type="PRINTS" id="PR00786">
    <property type="entry name" value="NEPRILYSIN"/>
</dbReference>
<proteinExistence type="inferred from homology"/>
<dbReference type="KEGG" id="scac:106084049"/>
<feature type="chain" id="PRO_5009328079" description="Peptidase M13 C-terminal domain-containing protein" evidence="9">
    <location>
        <begin position="21"/>
        <end position="673"/>
    </location>
</feature>
<dbReference type="EnsemblMetazoa" id="SCAU015750-RA">
    <property type="protein sequence ID" value="SCAU015750-PA"/>
    <property type="gene ID" value="SCAU015750"/>
</dbReference>
<dbReference type="PANTHER" id="PTHR11733:SF241">
    <property type="entry name" value="GH26575P-RELATED"/>
    <property type="match status" value="1"/>
</dbReference>
<evidence type="ECO:0000256" key="8">
    <source>
        <dbReference type="ARBA" id="ARBA00023049"/>
    </source>
</evidence>
<dbReference type="Pfam" id="PF01431">
    <property type="entry name" value="Peptidase_M13"/>
    <property type="match status" value="1"/>
</dbReference>
<keyword evidence="5" id="KW-0479">Metal-binding</keyword>